<keyword evidence="4" id="KW-1185">Reference proteome</keyword>
<reference evidence="3" key="1">
    <citation type="submission" date="2023-03" db="EMBL/GenBank/DDBJ databases">
        <authorList>
            <person name="Steffen K."/>
            <person name="Cardenas P."/>
        </authorList>
    </citation>
    <scope>NUCLEOTIDE SEQUENCE</scope>
</reference>
<feature type="compositionally biased region" description="Acidic residues" evidence="1">
    <location>
        <begin position="50"/>
        <end position="62"/>
    </location>
</feature>
<feature type="region of interest" description="Disordered" evidence="1">
    <location>
        <begin position="45"/>
        <end position="77"/>
    </location>
</feature>
<dbReference type="Proteomes" id="UP001174909">
    <property type="component" value="Unassembled WGS sequence"/>
</dbReference>
<evidence type="ECO:0000313" key="4">
    <source>
        <dbReference type="Proteomes" id="UP001174909"/>
    </source>
</evidence>
<accession>A0AA35X4X5</accession>
<feature type="domain" description="PH" evidence="2">
    <location>
        <begin position="128"/>
        <end position="226"/>
    </location>
</feature>
<dbReference type="InterPro" id="IPR052227">
    <property type="entry name" value="Arf-Rho-GAP_ANK-PH_domain"/>
</dbReference>
<comment type="caution">
    <text evidence="3">The sequence shown here is derived from an EMBL/GenBank/DDBJ whole genome shotgun (WGS) entry which is preliminary data.</text>
</comment>
<dbReference type="AlphaFoldDB" id="A0AA35X4X5"/>
<dbReference type="PROSITE" id="PS50003">
    <property type="entry name" value="PH_DOMAIN"/>
    <property type="match status" value="1"/>
</dbReference>
<name>A0AA35X4X5_GEOBA</name>
<dbReference type="PANTHER" id="PTHR45899">
    <property type="entry name" value="RHO GTPASE ACTIVATING PROTEIN AT 15B, ISOFORM C"/>
    <property type="match status" value="1"/>
</dbReference>
<gene>
    <name evidence="3" type="ORF">GBAR_LOCUS21186</name>
</gene>
<dbReference type="GO" id="GO:0005737">
    <property type="term" value="C:cytoplasm"/>
    <property type="evidence" value="ECO:0007669"/>
    <property type="project" value="TreeGrafter"/>
</dbReference>
<evidence type="ECO:0000259" key="2">
    <source>
        <dbReference type="PROSITE" id="PS50003"/>
    </source>
</evidence>
<dbReference type="EMBL" id="CASHTH010002970">
    <property type="protein sequence ID" value="CAI8037932.1"/>
    <property type="molecule type" value="Genomic_DNA"/>
</dbReference>
<dbReference type="PANTHER" id="PTHR45899:SF2">
    <property type="entry name" value="RHO GTPASE ACTIVATING PROTEIN AT 15B, ISOFORM C"/>
    <property type="match status" value="1"/>
</dbReference>
<evidence type="ECO:0000256" key="1">
    <source>
        <dbReference type="SAM" id="MobiDB-lite"/>
    </source>
</evidence>
<organism evidence="3 4">
    <name type="scientific">Geodia barretti</name>
    <name type="common">Barrett's horny sponge</name>
    <dbReference type="NCBI Taxonomy" id="519541"/>
    <lineage>
        <taxon>Eukaryota</taxon>
        <taxon>Metazoa</taxon>
        <taxon>Porifera</taxon>
        <taxon>Demospongiae</taxon>
        <taxon>Heteroscleromorpha</taxon>
        <taxon>Tetractinellida</taxon>
        <taxon>Astrophorina</taxon>
        <taxon>Geodiidae</taxon>
        <taxon>Geodia</taxon>
    </lineage>
</organism>
<evidence type="ECO:0000313" key="3">
    <source>
        <dbReference type="EMBL" id="CAI8037932.1"/>
    </source>
</evidence>
<dbReference type="InterPro" id="IPR011993">
    <property type="entry name" value="PH-like_dom_sf"/>
</dbReference>
<dbReference type="Pfam" id="PF00169">
    <property type="entry name" value="PH"/>
    <property type="match status" value="1"/>
</dbReference>
<dbReference type="SUPFAM" id="SSF50729">
    <property type="entry name" value="PH domain-like"/>
    <property type="match status" value="1"/>
</dbReference>
<protein>
    <recommendedName>
        <fullName evidence="2">PH domain-containing protein</fullName>
    </recommendedName>
</protein>
<dbReference type="InterPro" id="IPR001849">
    <property type="entry name" value="PH_domain"/>
</dbReference>
<sequence>MEAYDSPAHYLCVAANGGYHRHGTLSSQTSDTLSSCASVSSSFYSSSGFSDDEDWEVEEEESGGSGEDLSCSSSESYRRRLSEESRKRLVRKLDSIRCNPNHYVRRIVPVSDRSGIGGGHPVDPREVPRAKEGYLHKKGGKRSQRPWQKRWTVFSGEELKYFNDKNSKESDALNHVKLRDMIDVKKINDANSSEKQHRFDLVVIGRVFQFYSDSRGTTNTCFLVTL</sequence>
<dbReference type="GO" id="GO:0005547">
    <property type="term" value="F:phosphatidylinositol-3,4,5-trisphosphate binding"/>
    <property type="evidence" value="ECO:0007669"/>
    <property type="project" value="TreeGrafter"/>
</dbReference>
<dbReference type="Gene3D" id="2.30.29.30">
    <property type="entry name" value="Pleckstrin-homology domain (PH domain)/Phosphotyrosine-binding domain (PTB)"/>
    <property type="match status" value="1"/>
</dbReference>
<proteinExistence type="predicted"/>